<name>A0AAV4Y104_CAEEX</name>
<keyword evidence="2" id="KW-1185">Reference proteome</keyword>
<sequence length="136" mass="15589">MLACRDTVAVQWWDTKLVTLLSTAHNASLVNSYILYVDNHNIARNLHVEVRLRIARGLIGGFCSKKKKLQSNWVATKKKIGIPQEIRTTNVGTHEPEKGETYRSEWQQLANALRIQTETTLLDFLFCFLGIYPVFL</sequence>
<protein>
    <submittedName>
        <fullName evidence="1">Uncharacterized protein</fullName>
    </submittedName>
</protein>
<evidence type="ECO:0000313" key="2">
    <source>
        <dbReference type="Proteomes" id="UP001054945"/>
    </source>
</evidence>
<evidence type="ECO:0000313" key="1">
    <source>
        <dbReference type="EMBL" id="GIY99843.1"/>
    </source>
</evidence>
<accession>A0AAV4Y104</accession>
<organism evidence="1 2">
    <name type="scientific">Caerostris extrusa</name>
    <name type="common">Bark spider</name>
    <name type="synonym">Caerostris bankana</name>
    <dbReference type="NCBI Taxonomy" id="172846"/>
    <lineage>
        <taxon>Eukaryota</taxon>
        <taxon>Metazoa</taxon>
        <taxon>Ecdysozoa</taxon>
        <taxon>Arthropoda</taxon>
        <taxon>Chelicerata</taxon>
        <taxon>Arachnida</taxon>
        <taxon>Araneae</taxon>
        <taxon>Araneomorphae</taxon>
        <taxon>Entelegynae</taxon>
        <taxon>Araneoidea</taxon>
        <taxon>Araneidae</taxon>
        <taxon>Caerostris</taxon>
    </lineage>
</organism>
<dbReference type="AlphaFoldDB" id="A0AAV4Y104"/>
<gene>
    <name evidence="1" type="ORF">CEXT_684511</name>
</gene>
<dbReference type="Proteomes" id="UP001054945">
    <property type="component" value="Unassembled WGS sequence"/>
</dbReference>
<proteinExistence type="predicted"/>
<comment type="caution">
    <text evidence="1">The sequence shown here is derived from an EMBL/GenBank/DDBJ whole genome shotgun (WGS) entry which is preliminary data.</text>
</comment>
<dbReference type="EMBL" id="BPLR01018466">
    <property type="protein sequence ID" value="GIY99843.1"/>
    <property type="molecule type" value="Genomic_DNA"/>
</dbReference>
<reference evidence="1 2" key="1">
    <citation type="submission" date="2021-06" db="EMBL/GenBank/DDBJ databases">
        <title>Caerostris extrusa draft genome.</title>
        <authorList>
            <person name="Kono N."/>
            <person name="Arakawa K."/>
        </authorList>
    </citation>
    <scope>NUCLEOTIDE SEQUENCE [LARGE SCALE GENOMIC DNA]</scope>
</reference>